<dbReference type="PROSITE" id="PS50801">
    <property type="entry name" value="STAS"/>
    <property type="match status" value="1"/>
</dbReference>
<sequence length="113" mass="12314">MTTMQTFYPKRILSSSTTGDLLDGITRSLEAGIANILVDFQHVMFMDSTGLSALVVALKRVRAVNGRLALCHLNGQAYMVLEHSGLDKVFEIYEAPEGFDRALANSPGEPLAK</sequence>
<dbReference type="Pfam" id="PF01740">
    <property type="entry name" value="STAS"/>
    <property type="match status" value="1"/>
</dbReference>
<dbReference type="AlphaFoldDB" id="A0A2T1E6V9"/>
<comment type="caution">
    <text evidence="4">The sequence shown here is derived from an EMBL/GenBank/DDBJ whole genome shotgun (WGS) entry which is preliminary data.</text>
</comment>
<dbReference type="RefSeq" id="WP_106256798.1">
    <property type="nucleotide sequence ID" value="NZ_CAWNSW010000001.1"/>
</dbReference>
<protein>
    <recommendedName>
        <fullName evidence="2">Anti-sigma factor antagonist</fullName>
    </recommendedName>
</protein>
<organism evidence="4 5">
    <name type="scientific">Stenomitos frigidus ULC18</name>
    <dbReference type="NCBI Taxonomy" id="2107698"/>
    <lineage>
        <taxon>Bacteria</taxon>
        <taxon>Bacillati</taxon>
        <taxon>Cyanobacteriota</taxon>
        <taxon>Cyanophyceae</taxon>
        <taxon>Leptolyngbyales</taxon>
        <taxon>Leptolyngbyaceae</taxon>
        <taxon>Stenomitos</taxon>
    </lineage>
</organism>
<evidence type="ECO:0000259" key="3">
    <source>
        <dbReference type="PROSITE" id="PS50801"/>
    </source>
</evidence>
<gene>
    <name evidence="4" type="ORF">C7B82_13430</name>
</gene>
<evidence type="ECO:0000313" key="4">
    <source>
        <dbReference type="EMBL" id="PSB28470.1"/>
    </source>
</evidence>
<accession>A0A2T1E6V9</accession>
<dbReference type="EMBL" id="PVWK01000079">
    <property type="protein sequence ID" value="PSB28470.1"/>
    <property type="molecule type" value="Genomic_DNA"/>
</dbReference>
<keyword evidence="5" id="KW-1185">Reference proteome</keyword>
<dbReference type="SUPFAM" id="SSF52091">
    <property type="entry name" value="SpoIIaa-like"/>
    <property type="match status" value="1"/>
</dbReference>
<dbReference type="InterPro" id="IPR036513">
    <property type="entry name" value="STAS_dom_sf"/>
</dbReference>
<name>A0A2T1E6V9_9CYAN</name>
<comment type="similarity">
    <text evidence="1 2">Belongs to the anti-sigma-factor antagonist family.</text>
</comment>
<dbReference type="InterPro" id="IPR003658">
    <property type="entry name" value="Anti-sigma_ant"/>
</dbReference>
<dbReference type="PANTHER" id="PTHR33495:SF2">
    <property type="entry name" value="ANTI-SIGMA FACTOR ANTAGONIST TM_1081-RELATED"/>
    <property type="match status" value="1"/>
</dbReference>
<dbReference type="NCBIfam" id="TIGR00377">
    <property type="entry name" value="ant_ant_sig"/>
    <property type="match status" value="1"/>
</dbReference>
<dbReference type="Gene3D" id="3.30.750.24">
    <property type="entry name" value="STAS domain"/>
    <property type="match status" value="1"/>
</dbReference>
<reference evidence="5" key="1">
    <citation type="submission" date="2018-02" db="EMBL/GenBank/DDBJ databases">
        <authorList>
            <person name="Moore K."/>
            <person name="Momper L."/>
        </authorList>
    </citation>
    <scope>NUCLEOTIDE SEQUENCE [LARGE SCALE GENOMIC DNA]</scope>
    <source>
        <strain evidence="5">ULC18</strain>
    </source>
</reference>
<evidence type="ECO:0000313" key="5">
    <source>
        <dbReference type="Proteomes" id="UP000239576"/>
    </source>
</evidence>
<dbReference type="OrthoDB" id="9796076at2"/>
<evidence type="ECO:0000256" key="1">
    <source>
        <dbReference type="ARBA" id="ARBA00009013"/>
    </source>
</evidence>
<dbReference type="PANTHER" id="PTHR33495">
    <property type="entry name" value="ANTI-SIGMA FACTOR ANTAGONIST TM_1081-RELATED-RELATED"/>
    <property type="match status" value="1"/>
</dbReference>
<reference evidence="4 5" key="2">
    <citation type="submission" date="2018-03" db="EMBL/GenBank/DDBJ databases">
        <title>The ancient ancestry and fast evolution of plastids.</title>
        <authorList>
            <person name="Moore K.R."/>
            <person name="Magnabosco C."/>
            <person name="Momper L."/>
            <person name="Gold D.A."/>
            <person name="Bosak T."/>
            <person name="Fournier G.P."/>
        </authorList>
    </citation>
    <scope>NUCLEOTIDE SEQUENCE [LARGE SCALE GENOMIC DNA]</scope>
    <source>
        <strain evidence="4 5">ULC18</strain>
    </source>
</reference>
<feature type="domain" description="STAS" evidence="3">
    <location>
        <begin position="13"/>
        <end position="106"/>
    </location>
</feature>
<dbReference type="GO" id="GO:0043856">
    <property type="term" value="F:anti-sigma factor antagonist activity"/>
    <property type="evidence" value="ECO:0007669"/>
    <property type="project" value="InterPro"/>
</dbReference>
<proteinExistence type="inferred from homology"/>
<evidence type="ECO:0000256" key="2">
    <source>
        <dbReference type="RuleBase" id="RU003749"/>
    </source>
</evidence>
<dbReference type="InterPro" id="IPR002645">
    <property type="entry name" value="STAS_dom"/>
</dbReference>
<dbReference type="Proteomes" id="UP000239576">
    <property type="component" value="Unassembled WGS sequence"/>
</dbReference>
<dbReference type="CDD" id="cd07043">
    <property type="entry name" value="STAS_anti-anti-sigma_factors"/>
    <property type="match status" value="1"/>
</dbReference>